<evidence type="ECO:0000313" key="1">
    <source>
        <dbReference type="EMBL" id="MPC48554.1"/>
    </source>
</evidence>
<name>A0A5B7FW61_PORTR</name>
<dbReference type="AlphaFoldDB" id="A0A5B7FW61"/>
<keyword evidence="2" id="KW-1185">Reference proteome</keyword>
<comment type="caution">
    <text evidence="1">The sequence shown here is derived from an EMBL/GenBank/DDBJ whole genome shotgun (WGS) entry which is preliminary data.</text>
</comment>
<reference evidence="1 2" key="1">
    <citation type="submission" date="2019-05" db="EMBL/GenBank/DDBJ databases">
        <title>Another draft genome of Portunus trituberculatus and its Hox gene families provides insights of decapod evolution.</title>
        <authorList>
            <person name="Jeong J.-H."/>
            <person name="Song I."/>
            <person name="Kim S."/>
            <person name="Choi T."/>
            <person name="Kim D."/>
            <person name="Ryu S."/>
            <person name="Kim W."/>
        </authorList>
    </citation>
    <scope>NUCLEOTIDE SEQUENCE [LARGE SCALE GENOMIC DNA]</scope>
    <source>
        <tissue evidence="1">Muscle</tissue>
    </source>
</reference>
<proteinExistence type="predicted"/>
<protein>
    <submittedName>
        <fullName evidence="1">Uncharacterized protein</fullName>
    </submittedName>
</protein>
<sequence length="116" mass="12958">MKATEARTSVQHRGTDIWSIHESVVLSCSGNRVWSITAESINAFSPVDLIPIRELSAVFLSLSPKALGKNEQEDHRLQPIVVLAWKRSSFSAHLSYCVSGFMRTLTLFPSLIQCKK</sequence>
<organism evidence="1 2">
    <name type="scientific">Portunus trituberculatus</name>
    <name type="common">Swimming crab</name>
    <name type="synonym">Neptunus trituberculatus</name>
    <dbReference type="NCBI Taxonomy" id="210409"/>
    <lineage>
        <taxon>Eukaryota</taxon>
        <taxon>Metazoa</taxon>
        <taxon>Ecdysozoa</taxon>
        <taxon>Arthropoda</taxon>
        <taxon>Crustacea</taxon>
        <taxon>Multicrustacea</taxon>
        <taxon>Malacostraca</taxon>
        <taxon>Eumalacostraca</taxon>
        <taxon>Eucarida</taxon>
        <taxon>Decapoda</taxon>
        <taxon>Pleocyemata</taxon>
        <taxon>Brachyura</taxon>
        <taxon>Eubrachyura</taxon>
        <taxon>Portunoidea</taxon>
        <taxon>Portunidae</taxon>
        <taxon>Portuninae</taxon>
        <taxon>Portunus</taxon>
    </lineage>
</organism>
<gene>
    <name evidence="1" type="ORF">E2C01_042330</name>
</gene>
<evidence type="ECO:0000313" key="2">
    <source>
        <dbReference type="Proteomes" id="UP000324222"/>
    </source>
</evidence>
<accession>A0A5B7FW61</accession>
<dbReference type="EMBL" id="VSRR010008349">
    <property type="protein sequence ID" value="MPC48554.1"/>
    <property type="molecule type" value="Genomic_DNA"/>
</dbReference>
<dbReference type="Proteomes" id="UP000324222">
    <property type="component" value="Unassembled WGS sequence"/>
</dbReference>